<protein>
    <submittedName>
        <fullName evidence="1">Pyridoxamine 5'-phosphate oxidase family protein</fullName>
    </submittedName>
</protein>
<dbReference type="EMBL" id="JASHID010000018">
    <property type="protein sequence ID" value="MDI9866596.1"/>
    <property type="molecule type" value="Genomic_DNA"/>
</dbReference>
<dbReference type="Proteomes" id="UP001236569">
    <property type="component" value="Unassembled WGS sequence"/>
</dbReference>
<dbReference type="SUPFAM" id="SSF50475">
    <property type="entry name" value="FMN-binding split barrel"/>
    <property type="match status" value="1"/>
</dbReference>
<dbReference type="PANTHER" id="PTHR34071:SF2">
    <property type="entry name" value="FLAVIN-NUCLEOTIDE-BINDING PROTEIN"/>
    <property type="match status" value="1"/>
</dbReference>
<keyword evidence="2" id="KW-1185">Reference proteome</keyword>
<sequence length="214" mass="24089">MEEVNLKPSRLAKRASYDSEQIYSILDEGLVCQVAYVENSKPMMIPTGYCRIEDKLYIHGSVGSHFMRSLADGREVCISVSLLDGLVLARSAFHHSVNYRSVVIFGQAELITDEQEAWDALEAFTEHVIKGRWAEVREPDASEMKKTMVLAFSLEKASAKVRVGNPSDDEEDYELPVWAGVLPLKQVAQAPITDPLMRHQTPIPDYVANYSREK</sequence>
<reference evidence="1 2" key="1">
    <citation type="submission" date="2023-05" db="EMBL/GenBank/DDBJ databases">
        <title>Novel species of genus Flectobacillus isolated from stream in China.</title>
        <authorList>
            <person name="Lu H."/>
        </authorList>
    </citation>
    <scope>NUCLEOTIDE SEQUENCE [LARGE SCALE GENOMIC DNA]</scope>
    <source>
        <strain evidence="1 2">DC10W</strain>
    </source>
</reference>
<dbReference type="RefSeq" id="WP_283371390.1">
    <property type="nucleotide sequence ID" value="NZ_JASHID010000018.1"/>
</dbReference>
<dbReference type="PANTHER" id="PTHR34071">
    <property type="entry name" value="5-NITROIMIDAZOLE ANTIBIOTICS RESISTANCE PROTEIN, NIMA-FAMILY-RELATED PROTEIN-RELATED"/>
    <property type="match status" value="1"/>
</dbReference>
<dbReference type="Gene3D" id="2.30.110.10">
    <property type="entry name" value="Electron Transport, Fmn-binding Protein, Chain A"/>
    <property type="match status" value="1"/>
</dbReference>
<evidence type="ECO:0000313" key="2">
    <source>
        <dbReference type="Proteomes" id="UP001236569"/>
    </source>
</evidence>
<gene>
    <name evidence="1" type="ORF">QM480_19800</name>
</gene>
<proteinExistence type="predicted"/>
<comment type="caution">
    <text evidence="1">The sequence shown here is derived from an EMBL/GenBank/DDBJ whole genome shotgun (WGS) entry which is preliminary data.</text>
</comment>
<dbReference type="Pfam" id="PF12900">
    <property type="entry name" value="Pyridox_ox_2"/>
    <property type="match status" value="1"/>
</dbReference>
<organism evidence="1 2">
    <name type="scientific">Flectobacillus longus</name>
    <dbReference type="NCBI Taxonomy" id="2984207"/>
    <lineage>
        <taxon>Bacteria</taxon>
        <taxon>Pseudomonadati</taxon>
        <taxon>Bacteroidota</taxon>
        <taxon>Cytophagia</taxon>
        <taxon>Cytophagales</taxon>
        <taxon>Flectobacillaceae</taxon>
        <taxon>Flectobacillus</taxon>
    </lineage>
</organism>
<dbReference type="InterPro" id="IPR024747">
    <property type="entry name" value="Pyridox_Oxase-rel"/>
</dbReference>
<accession>A0ABT6YSQ6</accession>
<name>A0ABT6YSQ6_9BACT</name>
<evidence type="ECO:0000313" key="1">
    <source>
        <dbReference type="EMBL" id="MDI9866596.1"/>
    </source>
</evidence>
<dbReference type="InterPro" id="IPR012349">
    <property type="entry name" value="Split_barrel_FMN-bd"/>
</dbReference>